<feature type="compositionally biased region" description="Basic and acidic residues" evidence="8">
    <location>
        <begin position="627"/>
        <end position="639"/>
    </location>
</feature>
<name>A0A9X3ERB1_9BACT</name>
<feature type="compositionally biased region" description="Polar residues" evidence="8">
    <location>
        <begin position="727"/>
        <end position="736"/>
    </location>
</feature>
<dbReference type="Proteomes" id="UP001150924">
    <property type="component" value="Unassembled WGS sequence"/>
</dbReference>
<dbReference type="InterPro" id="IPR027417">
    <property type="entry name" value="P-loop_NTPase"/>
</dbReference>
<dbReference type="Gene3D" id="1.10.10.160">
    <property type="match status" value="1"/>
</dbReference>
<evidence type="ECO:0000259" key="9">
    <source>
        <dbReference type="PROSITE" id="PS51198"/>
    </source>
</evidence>
<reference evidence="10" key="1">
    <citation type="submission" date="2022-11" db="EMBL/GenBank/DDBJ databases">
        <title>Minimal conservation of predation-associated metabolite biosynthetic gene clusters underscores biosynthetic potential of Myxococcota including descriptions for ten novel species: Archangium lansinium sp. nov., Myxococcus landrumus sp. nov., Nannocystis bai.</title>
        <authorList>
            <person name="Ahearne A."/>
            <person name="Stevens C."/>
            <person name="Phillips K."/>
        </authorList>
    </citation>
    <scope>NUCLEOTIDE SEQUENCE</scope>
    <source>
        <strain evidence="10">Na p29</strain>
    </source>
</reference>
<organism evidence="10 11">
    <name type="scientific">Nannocystis pusilla</name>
    <dbReference type="NCBI Taxonomy" id="889268"/>
    <lineage>
        <taxon>Bacteria</taxon>
        <taxon>Pseudomonadati</taxon>
        <taxon>Myxococcota</taxon>
        <taxon>Polyangia</taxon>
        <taxon>Nannocystales</taxon>
        <taxon>Nannocystaceae</taxon>
        <taxon>Nannocystis</taxon>
    </lineage>
</organism>
<feature type="compositionally biased region" description="Basic and acidic residues" evidence="8">
    <location>
        <begin position="752"/>
        <end position="765"/>
    </location>
</feature>
<evidence type="ECO:0000313" key="10">
    <source>
        <dbReference type="EMBL" id="MCY1008431.1"/>
    </source>
</evidence>
<dbReference type="Pfam" id="PF00580">
    <property type="entry name" value="UvrD-helicase"/>
    <property type="match status" value="1"/>
</dbReference>
<gene>
    <name evidence="10" type="ORF">OV079_23310</name>
</gene>
<protein>
    <recommendedName>
        <fullName evidence="6">DNA 3'-5' helicase II</fullName>
    </recommendedName>
</protein>
<dbReference type="Gene3D" id="3.40.50.300">
    <property type="entry name" value="P-loop containing nucleotide triphosphate hydrolases"/>
    <property type="match status" value="2"/>
</dbReference>
<dbReference type="GO" id="GO:0016787">
    <property type="term" value="F:hydrolase activity"/>
    <property type="evidence" value="ECO:0007669"/>
    <property type="project" value="UniProtKB-UniRule"/>
</dbReference>
<evidence type="ECO:0000256" key="4">
    <source>
        <dbReference type="ARBA" id="ARBA00022840"/>
    </source>
</evidence>
<feature type="compositionally biased region" description="Low complexity" evidence="8">
    <location>
        <begin position="614"/>
        <end position="626"/>
    </location>
</feature>
<evidence type="ECO:0000256" key="7">
    <source>
        <dbReference type="PROSITE-ProRule" id="PRU00560"/>
    </source>
</evidence>
<dbReference type="PANTHER" id="PTHR11070">
    <property type="entry name" value="UVRD / RECB / PCRA DNA HELICASE FAMILY MEMBER"/>
    <property type="match status" value="1"/>
</dbReference>
<keyword evidence="5" id="KW-0238">DNA-binding</keyword>
<evidence type="ECO:0000256" key="6">
    <source>
        <dbReference type="ARBA" id="ARBA00034923"/>
    </source>
</evidence>
<dbReference type="CDD" id="cd17932">
    <property type="entry name" value="DEXQc_UvrD"/>
    <property type="match status" value="1"/>
</dbReference>
<evidence type="ECO:0000256" key="2">
    <source>
        <dbReference type="ARBA" id="ARBA00022801"/>
    </source>
</evidence>
<feature type="compositionally biased region" description="Basic residues" evidence="8">
    <location>
        <begin position="602"/>
        <end position="613"/>
    </location>
</feature>
<keyword evidence="11" id="KW-1185">Reference proteome</keyword>
<evidence type="ECO:0000256" key="3">
    <source>
        <dbReference type="ARBA" id="ARBA00022806"/>
    </source>
</evidence>
<sequence>MHWTAEQRAILAHPLDAHALVHAAPGAGKTTTLVGRVARLAERVDGERLRVVMFNKAIQETFTARLEAAGIAGVKVTTFDALGLEVLGRAERRGLLTRPLEVAAFRTREWAQLVHRKFARKIESADDIAAAVGFWKAHLVTPNRAACGDAPELVEAYQALEELRTRGGQALQVDFPDMVYTAVAVLRRYPRLLGPIDHLLVDEFQDVNPARVELLRLLMHEHTTLMAVGDADQAIYEFSGAHPRFFHDFAATFTHRPTRTYPLSHSFRFGETIAAAARALIAHNDERFPIEVVGRGARPGTIERTDDVPGTIARLLSAGHRADEIAVLYRGRLQGTSVLAELAARRIGMETDDLDFVRKGRGPELALAYLRFATSDAPVGFDDAWAVVFAPDRYIRKEAFAGQVRKLGSKGLRAVLGNKKAARDADQPRGAIESMSALADLLARMGKCRTAGAALDLLVAETDIPAQLAGRKRSEAEAEQAVAGFEAVHTLLKGLKVGPAEAAQALAELDPRAGKPAEQCVGLDDPQGQGQGVARSPAAAPHRRPVPRRSPGPGAGHRRRARRRRPERPARAGAADLLRRPDARQRMRVPRGHAARAESLRRRARPRQARPRRPGQQAPRAQAGRQRGPDPRLAADRGRRPDRRARRGRGPRRARRTPRPQPPGRRCPPRDPRRHPPAHRGQAPTPRGRGVSSRRAARSLARPQDDQASEQPSLRATVESRPEGNQELEQPSSARPSNRGRRAIRNLSSPAPRDRRIEAAGPPRE</sequence>
<feature type="region of interest" description="Disordered" evidence="8">
    <location>
        <begin position="516"/>
        <end position="765"/>
    </location>
</feature>
<evidence type="ECO:0000256" key="1">
    <source>
        <dbReference type="ARBA" id="ARBA00022741"/>
    </source>
</evidence>
<dbReference type="InterPro" id="IPR014016">
    <property type="entry name" value="UvrD-like_ATP-bd"/>
</dbReference>
<dbReference type="AlphaFoldDB" id="A0A9X3ERB1"/>
<feature type="domain" description="UvrD-like helicase ATP-binding" evidence="9">
    <location>
        <begin position="2"/>
        <end position="270"/>
    </location>
</feature>
<dbReference type="InterPro" id="IPR013986">
    <property type="entry name" value="DExx_box_DNA_helicase_dom_sf"/>
</dbReference>
<dbReference type="Gene3D" id="1.10.486.10">
    <property type="entry name" value="PCRA, domain 4"/>
    <property type="match status" value="1"/>
</dbReference>
<feature type="compositionally biased region" description="Basic residues" evidence="8">
    <location>
        <begin position="556"/>
        <end position="566"/>
    </location>
</feature>
<evidence type="ECO:0000256" key="5">
    <source>
        <dbReference type="ARBA" id="ARBA00023125"/>
    </source>
</evidence>
<dbReference type="SUPFAM" id="SSF52540">
    <property type="entry name" value="P-loop containing nucleoside triphosphate hydrolases"/>
    <property type="match status" value="1"/>
</dbReference>
<dbReference type="GO" id="GO:0000725">
    <property type="term" value="P:recombinational repair"/>
    <property type="evidence" value="ECO:0007669"/>
    <property type="project" value="TreeGrafter"/>
</dbReference>
<dbReference type="EMBL" id="JAPNKE010000002">
    <property type="protein sequence ID" value="MCY1008431.1"/>
    <property type="molecule type" value="Genomic_DNA"/>
</dbReference>
<dbReference type="GO" id="GO:0005524">
    <property type="term" value="F:ATP binding"/>
    <property type="evidence" value="ECO:0007669"/>
    <property type="project" value="UniProtKB-UniRule"/>
</dbReference>
<comment type="caution">
    <text evidence="10">The sequence shown here is derived from an EMBL/GenBank/DDBJ whole genome shotgun (WGS) entry which is preliminary data.</text>
</comment>
<keyword evidence="2 7" id="KW-0378">Hydrolase</keyword>
<feature type="binding site" evidence="7">
    <location>
        <begin position="23"/>
        <end position="30"/>
    </location>
    <ligand>
        <name>ATP</name>
        <dbReference type="ChEBI" id="CHEBI:30616"/>
    </ligand>
</feature>
<evidence type="ECO:0000256" key="8">
    <source>
        <dbReference type="SAM" id="MobiDB-lite"/>
    </source>
</evidence>
<evidence type="ECO:0000313" key="11">
    <source>
        <dbReference type="Proteomes" id="UP001150924"/>
    </source>
</evidence>
<proteinExistence type="predicted"/>
<keyword evidence="3 7" id="KW-0347">Helicase</keyword>
<dbReference type="GO" id="GO:0003677">
    <property type="term" value="F:DNA binding"/>
    <property type="evidence" value="ECO:0007669"/>
    <property type="project" value="UniProtKB-KW"/>
</dbReference>
<accession>A0A9X3ERB1</accession>
<dbReference type="InterPro" id="IPR000212">
    <property type="entry name" value="DNA_helicase_UvrD/REP"/>
</dbReference>
<dbReference type="GO" id="GO:0043138">
    <property type="term" value="F:3'-5' DNA helicase activity"/>
    <property type="evidence" value="ECO:0007669"/>
    <property type="project" value="TreeGrafter"/>
</dbReference>
<keyword evidence="4 7" id="KW-0067">ATP-binding</keyword>
<feature type="compositionally biased region" description="Low complexity" evidence="8">
    <location>
        <begin position="687"/>
        <end position="702"/>
    </location>
</feature>
<dbReference type="PROSITE" id="PS51198">
    <property type="entry name" value="UVRD_HELICASE_ATP_BIND"/>
    <property type="match status" value="1"/>
</dbReference>
<feature type="compositionally biased region" description="Basic residues" evidence="8">
    <location>
        <begin position="640"/>
        <end position="658"/>
    </location>
</feature>
<keyword evidence="1 7" id="KW-0547">Nucleotide-binding</keyword>
<dbReference type="PANTHER" id="PTHR11070:SF2">
    <property type="entry name" value="ATP-DEPENDENT DNA HELICASE SRS2"/>
    <property type="match status" value="1"/>
</dbReference>